<gene>
    <name evidence="9" type="ORF">V8Q02_08205</name>
</gene>
<feature type="transmembrane region" description="Helical" evidence="7">
    <location>
        <begin position="126"/>
        <end position="147"/>
    </location>
</feature>
<dbReference type="SUPFAM" id="SSF161098">
    <property type="entry name" value="MetI-like"/>
    <property type="match status" value="1"/>
</dbReference>
<dbReference type="PANTHER" id="PTHR30193:SF37">
    <property type="entry name" value="INNER MEMBRANE ABC TRANSPORTER PERMEASE PROTEIN YCJO"/>
    <property type="match status" value="1"/>
</dbReference>
<organism evidence="9 10">
    <name type="scientific">Rhizobium aouanii</name>
    <dbReference type="NCBI Taxonomy" id="3118145"/>
    <lineage>
        <taxon>Bacteria</taxon>
        <taxon>Pseudomonadati</taxon>
        <taxon>Pseudomonadota</taxon>
        <taxon>Alphaproteobacteria</taxon>
        <taxon>Hyphomicrobiales</taxon>
        <taxon>Rhizobiaceae</taxon>
        <taxon>Rhizobium/Agrobacterium group</taxon>
        <taxon>Rhizobium</taxon>
    </lineage>
</organism>
<evidence type="ECO:0000256" key="7">
    <source>
        <dbReference type="RuleBase" id="RU363032"/>
    </source>
</evidence>
<reference evidence="9 10" key="1">
    <citation type="submission" date="2024-01" db="EMBL/GenBank/DDBJ databases">
        <title>Draft genome sequences of three bacterial strains isolated from Acacia saligna represent a potential new species within the genus Rhizobium.</title>
        <authorList>
            <person name="Tambong J.T."/>
            <person name="Mnasri B."/>
        </authorList>
    </citation>
    <scope>NUCLEOTIDE SEQUENCE [LARGE SCALE GENOMIC DNA]</scope>
    <source>
        <strain evidence="9 10">1AS12I</strain>
    </source>
</reference>
<evidence type="ECO:0000256" key="4">
    <source>
        <dbReference type="ARBA" id="ARBA00022692"/>
    </source>
</evidence>
<keyword evidence="10" id="KW-1185">Reference proteome</keyword>
<keyword evidence="4 7" id="KW-0812">Transmembrane</keyword>
<keyword evidence="2 7" id="KW-0813">Transport</keyword>
<keyword evidence="6 7" id="KW-0472">Membrane</keyword>
<comment type="subcellular location">
    <subcellularLocation>
        <location evidence="1 7">Cell membrane</location>
        <topology evidence="1 7">Multi-pass membrane protein</topology>
    </subcellularLocation>
</comment>
<dbReference type="Proteomes" id="UP001531129">
    <property type="component" value="Unassembled WGS sequence"/>
</dbReference>
<evidence type="ECO:0000256" key="5">
    <source>
        <dbReference type="ARBA" id="ARBA00022989"/>
    </source>
</evidence>
<feature type="transmembrane region" description="Helical" evidence="7">
    <location>
        <begin position="85"/>
        <end position="114"/>
    </location>
</feature>
<comment type="similarity">
    <text evidence="7">Belongs to the binding-protein-dependent transport system permease family.</text>
</comment>
<comment type="caution">
    <text evidence="9">The sequence shown here is derived from an EMBL/GenBank/DDBJ whole genome shotgun (WGS) entry which is preliminary data.</text>
</comment>
<dbReference type="CDD" id="cd06261">
    <property type="entry name" value="TM_PBP2"/>
    <property type="match status" value="1"/>
</dbReference>
<proteinExistence type="inferred from homology"/>
<feature type="transmembrane region" description="Helical" evidence="7">
    <location>
        <begin position="275"/>
        <end position="299"/>
    </location>
</feature>
<dbReference type="EMBL" id="JBAMYC010000004">
    <property type="protein sequence ID" value="MEI1248005.1"/>
    <property type="molecule type" value="Genomic_DNA"/>
</dbReference>
<accession>A0ABU8CIW3</accession>
<dbReference type="Gene3D" id="1.10.3720.10">
    <property type="entry name" value="MetI-like"/>
    <property type="match status" value="1"/>
</dbReference>
<dbReference type="InterPro" id="IPR000515">
    <property type="entry name" value="MetI-like"/>
</dbReference>
<sequence>MSAAPGSIGSLTSILTPLPPSAPARWARAAPYLFMAPLLFLLAAFTILPGLLIIGLAFFNIDILAGTHRFVGLANFSLAIGRGEIANSICVTFLYVAMTVPTSLVLGLLVALAIDALSHGTAFWRAVYFLPVAATLVAMSVVWRWMFLARKGVVDLTIGHWLGLSDWLNSPTLALPAVAIVGNWQQIGFVTIIYLAGIAAVPRHVAEAARVDGAGAWGRFWHVTWPALGPTTVFATVVSSINALRVFDTIATMTGGGPSKRTETLAYLMWQRGIYFFDIGGGAVVALILLALALVAAFVQMRATSTLEAAGRR</sequence>
<evidence type="ECO:0000259" key="8">
    <source>
        <dbReference type="PROSITE" id="PS50928"/>
    </source>
</evidence>
<evidence type="ECO:0000256" key="1">
    <source>
        <dbReference type="ARBA" id="ARBA00004651"/>
    </source>
</evidence>
<evidence type="ECO:0000313" key="10">
    <source>
        <dbReference type="Proteomes" id="UP001531129"/>
    </source>
</evidence>
<keyword evidence="3" id="KW-1003">Cell membrane</keyword>
<name>A0ABU8CIW3_9HYPH</name>
<protein>
    <submittedName>
        <fullName evidence="9">Sugar ABC transporter permease</fullName>
    </submittedName>
</protein>
<dbReference type="PROSITE" id="PS50928">
    <property type="entry name" value="ABC_TM1"/>
    <property type="match status" value="1"/>
</dbReference>
<dbReference type="PANTHER" id="PTHR30193">
    <property type="entry name" value="ABC TRANSPORTER PERMEASE PROTEIN"/>
    <property type="match status" value="1"/>
</dbReference>
<evidence type="ECO:0000313" key="9">
    <source>
        <dbReference type="EMBL" id="MEI1248005.1"/>
    </source>
</evidence>
<feature type="transmembrane region" description="Helical" evidence="7">
    <location>
        <begin position="39"/>
        <end position="64"/>
    </location>
</feature>
<evidence type="ECO:0000256" key="3">
    <source>
        <dbReference type="ARBA" id="ARBA00022475"/>
    </source>
</evidence>
<feature type="domain" description="ABC transmembrane type-1" evidence="8">
    <location>
        <begin position="89"/>
        <end position="300"/>
    </location>
</feature>
<evidence type="ECO:0000256" key="6">
    <source>
        <dbReference type="ARBA" id="ARBA00023136"/>
    </source>
</evidence>
<dbReference type="RefSeq" id="WP_335911582.1">
    <property type="nucleotide sequence ID" value="NZ_JBAMYB010000004.1"/>
</dbReference>
<keyword evidence="5 7" id="KW-1133">Transmembrane helix</keyword>
<dbReference type="InterPro" id="IPR035906">
    <property type="entry name" value="MetI-like_sf"/>
</dbReference>
<evidence type="ECO:0000256" key="2">
    <source>
        <dbReference type="ARBA" id="ARBA00022448"/>
    </source>
</evidence>
<dbReference type="Pfam" id="PF00528">
    <property type="entry name" value="BPD_transp_1"/>
    <property type="match status" value="1"/>
</dbReference>
<dbReference type="InterPro" id="IPR051393">
    <property type="entry name" value="ABC_transporter_permease"/>
</dbReference>